<dbReference type="InterPro" id="IPR029499">
    <property type="entry name" value="PduO-typ"/>
</dbReference>
<keyword evidence="5 14" id="KW-0169">Cobalamin biosynthesis</keyword>
<dbReference type="Pfam" id="PF01923">
    <property type="entry name" value="Cob_adeno_trans"/>
    <property type="match status" value="1"/>
</dbReference>
<evidence type="ECO:0000256" key="9">
    <source>
        <dbReference type="ARBA" id="ARBA00031529"/>
    </source>
</evidence>
<evidence type="ECO:0000259" key="15">
    <source>
        <dbReference type="Pfam" id="PF01923"/>
    </source>
</evidence>
<evidence type="ECO:0000256" key="6">
    <source>
        <dbReference type="ARBA" id="ARBA00022679"/>
    </source>
</evidence>
<evidence type="ECO:0000256" key="10">
    <source>
        <dbReference type="ARBA" id="ARBA00033334"/>
    </source>
</evidence>
<proteinExistence type="inferred from homology"/>
<comment type="similarity">
    <text evidence="2 14">Belongs to the Cob(I)alamin adenosyltransferase family.</text>
</comment>
<evidence type="ECO:0000313" key="16">
    <source>
        <dbReference type="EMBL" id="MDQ0205867.1"/>
    </source>
</evidence>
<evidence type="ECO:0000256" key="8">
    <source>
        <dbReference type="ARBA" id="ARBA00022840"/>
    </source>
</evidence>
<keyword evidence="17" id="KW-1185">Reference proteome</keyword>
<comment type="catalytic activity">
    <reaction evidence="13 14">
        <text>2 cob(II)alamin + reduced [electron-transfer flavoprotein] + 2 ATP = 2 adenosylcob(III)alamin + 2 triphosphate + oxidized [electron-transfer flavoprotein] + 3 H(+)</text>
        <dbReference type="Rhea" id="RHEA:28671"/>
        <dbReference type="Rhea" id="RHEA-COMP:10685"/>
        <dbReference type="Rhea" id="RHEA-COMP:10686"/>
        <dbReference type="ChEBI" id="CHEBI:15378"/>
        <dbReference type="ChEBI" id="CHEBI:16304"/>
        <dbReference type="ChEBI" id="CHEBI:18036"/>
        <dbReference type="ChEBI" id="CHEBI:18408"/>
        <dbReference type="ChEBI" id="CHEBI:30616"/>
        <dbReference type="ChEBI" id="CHEBI:57692"/>
        <dbReference type="ChEBI" id="CHEBI:58307"/>
        <dbReference type="EC" id="2.5.1.17"/>
    </reaction>
</comment>
<comment type="pathway">
    <text evidence="1 14">Cofactor biosynthesis; adenosylcobalamin biosynthesis; adenosylcobalamin from cob(II)yrinate a,c-diamide: step 2/7.</text>
</comment>
<dbReference type="PANTHER" id="PTHR12213:SF0">
    <property type="entry name" value="CORRINOID ADENOSYLTRANSFERASE MMAB"/>
    <property type="match status" value="1"/>
</dbReference>
<evidence type="ECO:0000256" key="7">
    <source>
        <dbReference type="ARBA" id="ARBA00022741"/>
    </source>
</evidence>
<comment type="caution">
    <text evidence="16">The sequence shown here is derived from an EMBL/GenBank/DDBJ whole genome shotgun (WGS) entry which is preliminary data.</text>
</comment>
<dbReference type="NCBIfam" id="TIGR00636">
    <property type="entry name" value="PduO_Nterm"/>
    <property type="match status" value="1"/>
</dbReference>
<reference evidence="16 17" key="1">
    <citation type="submission" date="2023-07" db="EMBL/GenBank/DDBJ databases">
        <title>Genomic Encyclopedia of Type Strains, Phase IV (KMG-IV): sequencing the most valuable type-strain genomes for metagenomic binning, comparative biology and taxonomic classification.</title>
        <authorList>
            <person name="Goeker M."/>
        </authorList>
    </citation>
    <scope>NUCLEOTIDE SEQUENCE [LARGE SCALE GENOMIC DNA]</scope>
    <source>
        <strain evidence="16 17">DSM 19154</strain>
    </source>
</reference>
<dbReference type="InterPro" id="IPR036451">
    <property type="entry name" value="CblAdoTrfase-like_sf"/>
</dbReference>
<evidence type="ECO:0000256" key="3">
    <source>
        <dbReference type="ARBA" id="ARBA00012454"/>
    </source>
</evidence>
<evidence type="ECO:0000256" key="13">
    <source>
        <dbReference type="ARBA" id="ARBA00048692"/>
    </source>
</evidence>
<keyword evidence="7 14" id="KW-0547">Nucleotide-binding</keyword>
<evidence type="ECO:0000256" key="2">
    <source>
        <dbReference type="ARBA" id="ARBA00007487"/>
    </source>
</evidence>
<keyword evidence="6 14" id="KW-0808">Transferase</keyword>
<evidence type="ECO:0000256" key="1">
    <source>
        <dbReference type="ARBA" id="ARBA00005121"/>
    </source>
</evidence>
<dbReference type="PANTHER" id="PTHR12213">
    <property type="entry name" value="CORRINOID ADENOSYLTRANSFERASE"/>
    <property type="match status" value="1"/>
</dbReference>
<dbReference type="InterPro" id="IPR016030">
    <property type="entry name" value="CblAdoTrfase-like"/>
</dbReference>
<sequence>MKIYTKQGDQGKTSIVGGKVNKHDIRVEVLGTLDELNCQVGLARAELAGVNGQLNEELLKIQHELFDCGSDLSSIRTNESKEYKVNAEMITWLEKRIDEWVDVTPPIKRFILPGGTKGAATLHVCRSVARRAERKISLLHEEKGDVPQSVQAYVNRLSDYFFAVARAANHLAQTNDVEYIRGTDVFTFGNSEENKKG</sequence>
<keyword evidence="8 14" id="KW-0067">ATP-binding</keyword>
<evidence type="ECO:0000256" key="14">
    <source>
        <dbReference type="RuleBase" id="RU366026"/>
    </source>
</evidence>
<evidence type="ECO:0000256" key="12">
    <source>
        <dbReference type="ARBA" id="ARBA00048555"/>
    </source>
</evidence>
<feature type="domain" description="Cobalamin adenosyltransferase-like" evidence="15">
    <location>
        <begin position="3"/>
        <end position="167"/>
    </location>
</feature>
<dbReference type="RefSeq" id="WP_306979847.1">
    <property type="nucleotide sequence ID" value="NZ_JAUSUA010000001.1"/>
</dbReference>
<comment type="catalytic activity">
    <reaction evidence="12 14">
        <text>2 cob(II)yrinate a,c diamide + reduced [electron-transfer flavoprotein] + 2 ATP = 2 adenosylcob(III)yrinate a,c-diamide + 2 triphosphate + oxidized [electron-transfer flavoprotein] + 3 H(+)</text>
        <dbReference type="Rhea" id="RHEA:11528"/>
        <dbReference type="Rhea" id="RHEA-COMP:10685"/>
        <dbReference type="Rhea" id="RHEA-COMP:10686"/>
        <dbReference type="ChEBI" id="CHEBI:15378"/>
        <dbReference type="ChEBI" id="CHEBI:18036"/>
        <dbReference type="ChEBI" id="CHEBI:30616"/>
        <dbReference type="ChEBI" id="CHEBI:57692"/>
        <dbReference type="ChEBI" id="CHEBI:58307"/>
        <dbReference type="ChEBI" id="CHEBI:58503"/>
        <dbReference type="ChEBI" id="CHEBI:58537"/>
        <dbReference type="EC" id="2.5.1.17"/>
    </reaction>
</comment>
<evidence type="ECO:0000256" key="4">
    <source>
        <dbReference type="ARBA" id="ARBA00020963"/>
    </source>
</evidence>
<protein>
    <recommendedName>
        <fullName evidence="4 14">Corrinoid adenosyltransferase</fullName>
        <ecNumber evidence="3 14">2.5.1.17</ecNumber>
    </recommendedName>
    <alternativeName>
        <fullName evidence="9 14">Cob(II)alamin adenosyltransferase</fullName>
    </alternativeName>
    <alternativeName>
        <fullName evidence="11 14">Cob(II)yrinic acid a,c-diamide adenosyltransferase</fullName>
    </alternativeName>
    <alternativeName>
        <fullName evidence="10 14">Cobinamide/cobalamin adenosyltransferase</fullName>
    </alternativeName>
</protein>
<gene>
    <name evidence="16" type="ORF">J2S05_000641</name>
</gene>
<dbReference type="GO" id="GO:0008817">
    <property type="term" value="F:corrinoid adenosyltransferase activity"/>
    <property type="evidence" value="ECO:0007669"/>
    <property type="project" value="UniProtKB-EC"/>
</dbReference>
<dbReference type="EMBL" id="JAUSUA010000001">
    <property type="protein sequence ID" value="MDQ0205867.1"/>
    <property type="molecule type" value="Genomic_DNA"/>
</dbReference>
<dbReference type="Gene3D" id="1.20.1200.10">
    <property type="entry name" value="Cobalamin adenosyltransferase-like"/>
    <property type="match status" value="1"/>
</dbReference>
<dbReference type="Proteomes" id="UP001225034">
    <property type="component" value="Unassembled WGS sequence"/>
</dbReference>
<dbReference type="EC" id="2.5.1.17" evidence="3 14"/>
<accession>A0ABT9YDD2</accession>
<evidence type="ECO:0000256" key="5">
    <source>
        <dbReference type="ARBA" id="ARBA00022573"/>
    </source>
</evidence>
<name>A0ABT9YDD2_9BACI</name>
<organism evidence="16 17">
    <name type="scientific">Alkalicoccobacillus murimartini</name>
    <dbReference type="NCBI Taxonomy" id="171685"/>
    <lineage>
        <taxon>Bacteria</taxon>
        <taxon>Bacillati</taxon>
        <taxon>Bacillota</taxon>
        <taxon>Bacilli</taxon>
        <taxon>Bacillales</taxon>
        <taxon>Bacillaceae</taxon>
        <taxon>Alkalicoccobacillus</taxon>
    </lineage>
</organism>
<dbReference type="SUPFAM" id="SSF89028">
    <property type="entry name" value="Cobalamin adenosyltransferase-like"/>
    <property type="match status" value="1"/>
</dbReference>
<evidence type="ECO:0000256" key="11">
    <source>
        <dbReference type="ARBA" id="ARBA00033354"/>
    </source>
</evidence>
<evidence type="ECO:0000313" key="17">
    <source>
        <dbReference type="Proteomes" id="UP001225034"/>
    </source>
</evidence>